<dbReference type="AlphaFoldDB" id="A0AAD7PNI0"/>
<sequence length="68" mass="7823">MSRFMAILSSVILRKCTHMYHEYAILLWDLVSILVSSIRFSGLVFRETTSLSPAMYSPMSSLLGRHDR</sequence>
<comment type="caution">
    <text evidence="1">The sequence shown here is derived from an EMBL/GenBank/DDBJ whole genome shotgun (WGS) entry which is preliminary data.</text>
</comment>
<dbReference type="EMBL" id="JARAOO010000007">
    <property type="protein sequence ID" value="KAJ7961125.1"/>
    <property type="molecule type" value="Genomic_DNA"/>
</dbReference>
<evidence type="ECO:0000313" key="1">
    <source>
        <dbReference type="EMBL" id="KAJ7961125.1"/>
    </source>
</evidence>
<keyword evidence="2" id="KW-1185">Reference proteome</keyword>
<gene>
    <name evidence="1" type="ORF">O6P43_016508</name>
</gene>
<name>A0AAD7PNI0_QUISA</name>
<dbReference type="Proteomes" id="UP001163823">
    <property type="component" value="Chromosome 7"/>
</dbReference>
<organism evidence="1 2">
    <name type="scientific">Quillaja saponaria</name>
    <name type="common">Soap bark tree</name>
    <dbReference type="NCBI Taxonomy" id="32244"/>
    <lineage>
        <taxon>Eukaryota</taxon>
        <taxon>Viridiplantae</taxon>
        <taxon>Streptophyta</taxon>
        <taxon>Embryophyta</taxon>
        <taxon>Tracheophyta</taxon>
        <taxon>Spermatophyta</taxon>
        <taxon>Magnoliopsida</taxon>
        <taxon>eudicotyledons</taxon>
        <taxon>Gunneridae</taxon>
        <taxon>Pentapetalae</taxon>
        <taxon>rosids</taxon>
        <taxon>fabids</taxon>
        <taxon>Fabales</taxon>
        <taxon>Quillajaceae</taxon>
        <taxon>Quillaja</taxon>
    </lineage>
</organism>
<dbReference type="KEGG" id="qsa:O6P43_016508"/>
<protein>
    <submittedName>
        <fullName evidence="1">Uncharacterized protein</fullName>
    </submittedName>
</protein>
<accession>A0AAD7PNI0</accession>
<evidence type="ECO:0000313" key="2">
    <source>
        <dbReference type="Proteomes" id="UP001163823"/>
    </source>
</evidence>
<reference evidence="1" key="1">
    <citation type="journal article" date="2023" name="Science">
        <title>Elucidation of the pathway for biosynthesis of saponin adjuvants from the soapbark tree.</title>
        <authorList>
            <person name="Reed J."/>
            <person name="Orme A."/>
            <person name="El-Demerdash A."/>
            <person name="Owen C."/>
            <person name="Martin L.B.B."/>
            <person name="Misra R.C."/>
            <person name="Kikuchi S."/>
            <person name="Rejzek M."/>
            <person name="Martin A.C."/>
            <person name="Harkess A."/>
            <person name="Leebens-Mack J."/>
            <person name="Louveau T."/>
            <person name="Stephenson M.J."/>
            <person name="Osbourn A."/>
        </authorList>
    </citation>
    <scope>NUCLEOTIDE SEQUENCE</scope>
    <source>
        <strain evidence="1">S10</strain>
    </source>
</reference>
<proteinExistence type="predicted"/>